<accession>A0A915EAG7</accession>
<evidence type="ECO:0000256" key="1">
    <source>
        <dbReference type="SAM" id="MobiDB-lite"/>
    </source>
</evidence>
<dbReference type="Proteomes" id="UP000887574">
    <property type="component" value="Unplaced"/>
</dbReference>
<dbReference type="AlphaFoldDB" id="A0A915EAG7"/>
<sequence>MARSSGHHGVKVYRLRDPASMATVDAAVICQHPLELRRRISFKHTERDMLQLNAQKRSAKNEAPLHNEFCHEDLLQDIDVAAAPLAPLLAPTLLLEQEPEQELQFEAVANSQSKGAKISGQGAKSESL</sequence>
<evidence type="ECO:0000313" key="3">
    <source>
        <dbReference type="WBParaSite" id="jg4077"/>
    </source>
</evidence>
<proteinExistence type="predicted"/>
<reference evidence="3" key="1">
    <citation type="submission" date="2022-11" db="UniProtKB">
        <authorList>
            <consortium name="WormBaseParasite"/>
        </authorList>
    </citation>
    <scope>IDENTIFICATION</scope>
</reference>
<keyword evidence="2" id="KW-1185">Reference proteome</keyword>
<organism evidence="2 3">
    <name type="scientific">Ditylenchus dipsaci</name>
    <dbReference type="NCBI Taxonomy" id="166011"/>
    <lineage>
        <taxon>Eukaryota</taxon>
        <taxon>Metazoa</taxon>
        <taxon>Ecdysozoa</taxon>
        <taxon>Nematoda</taxon>
        <taxon>Chromadorea</taxon>
        <taxon>Rhabditida</taxon>
        <taxon>Tylenchina</taxon>
        <taxon>Tylenchomorpha</taxon>
        <taxon>Sphaerularioidea</taxon>
        <taxon>Anguinidae</taxon>
        <taxon>Anguininae</taxon>
        <taxon>Ditylenchus</taxon>
    </lineage>
</organism>
<evidence type="ECO:0000313" key="2">
    <source>
        <dbReference type="Proteomes" id="UP000887574"/>
    </source>
</evidence>
<protein>
    <submittedName>
        <fullName evidence="3">Uncharacterized protein</fullName>
    </submittedName>
</protein>
<dbReference type="WBParaSite" id="jg4077">
    <property type="protein sequence ID" value="jg4077"/>
    <property type="gene ID" value="jg4077"/>
</dbReference>
<feature type="region of interest" description="Disordered" evidence="1">
    <location>
        <begin position="108"/>
        <end position="128"/>
    </location>
</feature>
<name>A0A915EAG7_9BILA</name>